<name>A0A9Q1J885_SYNKA</name>
<keyword evidence="3" id="KW-1185">Reference proteome</keyword>
<feature type="compositionally biased region" description="Basic and acidic residues" evidence="1">
    <location>
        <begin position="1"/>
        <end position="14"/>
    </location>
</feature>
<evidence type="ECO:0000313" key="2">
    <source>
        <dbReference type="EMBL" id="KAJ8374056.1"/>
    </source>
</evidence>
<dbReference type="Proteomes" id="UP001152622">
    <property type="component" value="Chromosome 2"/>
</dbReference>
<protein>
    <submittedName>
        <fullName evidence="2">Uncharacterized protein</fullName>
    </submittedName>
</protein>
<organism evidence="2 3">
    <name type="scientific">Synaphobranchus kaupii</name>
    <name type="common">Kaup's arrowtooth eel</name>
    <dbReference type="NCBI Taxonomy" id="118154"/>
    <lineage>
        <taxon>Eukaryota</taxon>
        <taxon>Metazoa</taxon>
        <taxon>Chordata</taxon>
        <taxon>Craniata</taxon>
        <taxon>Vertebrata</taxon>
        <taxon>Euteleostomi</taxon>
        <taxon>Actinopterygii</taxon>
        <taxon>Neopterygii</taxon>
        <taxon>Teleostei</taxon>
        <taxon>Anguilliformes</taxon>
        <taxon>Synaphobranchidae</taxon>
        <taxon>Synaphobranchus</taxon>
    </lineage>
</organism>
<sequence length="81" mass="8527">MAAVRNRAEQDVNGKKRGGASLPSLRMGTSQNRDACAALTASNSEPRAKLGAPHVSVMTACQIGDPLNPLKSKYNYGPDLT</sequence>
<evidence type="ECO:0000256" key="1">
    <source>
        <dbReference type="SAM" id="MobiDB-lite"/>
    </source>
</evidence>
<dbReference type="EMBL" id="JAINUF010000002">
    <property type="protein sequence ID" value="KAJ8374056.1"/>
    <property type="molecule type" value="Genomic_DNA"/>
</dbReference>
<proteinExistence type="predicted"/>
<gene>
    <name evidence="2" type="ORF">SKAU_G00046360</name>
</gene>
<comment type="caution">
    <text evidence="2">The sequence shown here is derived from an EMBL/GenBank/DDBJ whole genome shotgun (WGS) entry which is preliminary data.</text>
</comment>
<evidence type="ECO:0000313" key="3">
    <source>
        <dbReference type="Proteomes" id="UP001152622"/>
    </source>
</evidence>
<accession>A0A9Q1J885</accession>
<dbReference type="AlphaFoldDB" id="A0A9Q1J885"/>
<feature type="region of interest" description="Disordered" evidence="1">
    <location>
        <begin position="1"/>
        <end position="33"/>
    </location>
</feature>
<reference evidence="2" key="1">
    <citation type="journal article" date="2023" name="Science">
        <title>Genome structures resolve the early diversification of teleost fishes.</title>
        <authorList>
            <person name="Parey E."/>
            <person name="Louis A."/>
            <person name="Montfort J."/>
            <person name="Bouchez O."/>
            <person name="Roques C."/>
            <person name="Iampietro C."/>
            <person name="Lluch J."/>
            <person name="Castinel A."/>
            <person name="Donnadieu C."/>
            <person name="Desvignes T."/>
            <person name="Floi Bucao C."/>
            <person name="Jouanno E."/>
            <person name="Wen M."/>
            <person name="Mejri S."/>
            <person name="Dirks R."/>
            <person name="Jansen H."/>
            <person name="Henkel C."/>
            <person name="Chen W.J."/>
            <person name="Zahm M."/>
            <person name="Cabau C."/>
            <person name="Klopp C."/>
            <person name="Thompson A.W."/>
            <person name="Robinson-Rechavi M."/>
            <person name="Braasch I."/>
            <person name="Lecointre G."/>
            <person name="Bobe J."/>
            <person name="Postlethwait J.H."/>
            <person name="Berthelot C."/>
            <person name="Roest Crollius H."/>
            <person name="Guiguen Y."/>
        </authorList>
    </citation>
    <scope>NUCLEOTIDE SEQUENCE</scope>
    <source>
        <strain evidence="2">WJC10195</strain>
    </source>
</reference>